<keyword evidence="10" id="KW-1185">Reference proteome</keyword>
<dbReference type="Pfam" id="PF17125">
    <property type="entry name" value="Methyltr_RsmF_N"/>
    <property type="match status" value="1"/>
</dbReference>
<evidence type="ECO:0000256" key="3">
    <source>
        <dbReference type="ARBA" id="ARBA00022603"/>
    </source>
</evidence>
<protein>
    <submittedName>
        <fullName evidence="9">Fmu domain-containing protein</fullName>
    </submittedName>
</protein>
<dbReference type="CDD" id="cd21147">
    <property type="entry name" value="RsmF_methylt_CTD1"/>
    <property type="match status" value="1"/>
</dbReference>
<reference evidence="9 10" key="1">
    <citation type="journal article" date="2015" name="Genome Announc.">
        <title>Expanding the biotechnology potential of lactobacilli through comparative genomics of 213 strains and associated genera.</title>
        <authorList>
            <person name="Sun Z."/>
            <person name="Harris H.M."/>
            <person name="McCann A."/>
            <person name="Guo C."/>
            <person name="Argimon S."/>
            <person name="Zhang W."/>
            <person name="Yang X."/>
            <person name="Jeffery I.B."/>
            <person name="Cooney J.C."/>
            <person name="Kagawa T.F."/>
            <person name="Liu W."/>
            <person name="Song Y."/>
            <person name="Salvetti E."/>
            <person name="Wrobel A."/>
            <person name="Rasinkangas P."/>
            <person name="Parkhill J."/>
            <person name="Rea M.C."/>
            <person name="O'Sullivan O."/>
            <person name="Ritari J."/>
            <person name="Douillard F.P."/>
            <person name="Paul Ross R."/>
            <person name="Yang R."/>
            <person name="Briner A.E."/>
            <person name="Felis G.E."/>
            <person name="de Vos W.M."/>
            <person name="Barrangou R."/>
            <person name="Klaenhammer T.R."/>
            <person name="Caufield P.W."/>
            <person name="Cui Y."/>
            <person name="Zhang H."/>
            <person name="O'Toole P.W."/>
        </authorList>
    </citation>
    <scope>NUCLEOTIDE SEQUENCE [LARGE SCALE GENOMIC DNA]</scope>
    <source>
        <strain evidence="9 10">DSM 12744</strain>
    </source>
</reference>
<evidence type="ECO:0000256" key="1">
    <source>
        <dbReference type="ARBA" id="ARBA00007494"/>
    </source>
</evidence>
<dbReference type="InterPro" id="IPR027391">
    <property type="entry name" value="Nol1_Nop2_Fmu_2"/>
</dbReference>
<dbReference type="Proteomes" id="UP000051330">
    <property type="component" value="Unassembled WGS sequence"/>
</dbReference>
<dbReference type="InterPro" id="IPR018314">
    <property type="entry name" value="RsmB/NOL1/NOP2-like_CS"/>
</dbReference>
<evidence type="ECO:0000256" key="5">
    <source>
        <dbReference type="ARBA" id="ARBA00022691"/>
    </source>
</evidence>
<dbReference type="InterPro" id="IPR031341">
    <property type="entry name" value="Methyltr_RsmF_N"/>
</dbReference>
<dbReference type="OrthoDB" id="9810297at2"/>
<evidence type="ECO:0000256" key="6">
    <source>
        <dbReference type="ARBA" id="ARBA00022884"/>
    </source>
</evidence>
<evidence type="ECO:0000256" key="7">
    <source>
        <dbReference type="PROSITE-ProRule" id="PRU01023"/>
    </source>
</evidence>
<dbReference type="STRING" id="1423792.FD09_GL001203"/>
<feature type="binding site" evidence="7">
    <location>
        <position position="127"/>
    </location>
    <ligand>
        <name>S-adenosyl-L-methionine</name>
        <dbReference type="ChEBI" id="CHEBI:59789"/>
    </ligand>
</feature>
<evidence type="ECO:0000313" key="9">
    <source>
        <dbReference type="EMBL" id="KRL14043.1"/>
    </source>
</evidence>
<evidence type="ECO:0000256" key="2">
    <source>
        <dbReference type="ARBA" id="ARBA00022490"/>
    </source>
</evidence>
<dbReference type="Gene3D" id="3.40.50.150">
    <property type="entry name" value="Vaccinia Virus protein VP39"/>
    <property type="match status" value="1"/>
</dbReference>
<dbReference type="PROSITE" id="PS01153">
    <property type="entry name" value="NOL1_NOP2_SUN"/>
    <property type="match status" value="1"/>
</dbReference>
<comment type="similarity">
    <text evidence="1 7">Belongs to the class I-like SAM-binding methyltransferase superfamily. RsmB/NOP family.</text>
</comment>
<keyword evidence="2" id="KW-0963">Cytoplasm</keyword>
<dbReference type="PRINTS" id="PR02008">
    <property type="entry name" value="RCMTFAMILY"/>
</dbReference>
<evidence type="ECO:0000259" key="8">
    <source>
        <dbReference type="PROSITE" id="PS51686"/>
    </source>
</evidence>
<feature type="binding site" evidence="7">
    <location>
        <position position="172"/>
    </location>
    <ligand>
        <name>S-adenosyl-L-methionine</name>
        <dbReference type="ChEBI" id="CHEBI:59789"/>
    </ligand>
</feature>
<feature type="domain" description="SAM-dependent MTase RsmB/NOP-type" evidence="8">
    <location>
        <begin position="11"/>
        <end position="295"/>
    </location>
</feature>
<dbReference type="GO" id="GO:0008173">
    <property type="term" value="F:RNA methyltransferase activity"/>
    <property type="evidence" value="ECO:0007669"/>
    <property type="project" value="InterPro"/>
</dbReference>
<evidence type="ECO:0000256" key="4">
    <source>
        <dbReference type="ARBA" id="ARBA00022679"/>
    </source>
</evidence>
<dbReference type="AlphaFoldDB" id="A0A0R1NAU5"/>
<gene>
    <name evidence="9" type="ORF">FD09_GL001203</name>
</gene>
<dbReference type="InterPro" id="IPR049560">
    <property type="entry name" value="MeTrfase_RsmB-F_NOP2_cat"/>
</dbReference>
<dbReference type="GO" id="GO:0001510">
    <property type="term" value="P:RNA methylation"/>
    <property type="evidence" value="ECO:0007669"/>
    <property type="project" value="InterPro"/>
</dbReference>
<keyword evidence="3 7" id="KW-0489">Methyltransferase</keyword>
<dbReference type="Pfam" id="PF01189">
    <property type="entry name" value="Methyltr_RsmB-F"/>
    <property type="match status" value="1"/>
</dbReference>
<dbReference type="CDD" id="cd02440">
    <property type="entry name" value="AdoMet_MTases"/>
    <property type="match status" value="1"/>
</dbReference>
<evidence type="ECO:0000313" key="10">
    <source>
        <dbReference type="Proteomes" id="UP000051330"/>
    </source>
</evidence>
<dbReference type="PANTHER" id="PTHR22807">
    <property type="entry name" value="NOP2 YEAST -RELATED NOL1/NOP2/FMU SUN DOMAIN-CONTAINING"/>
    <property type="match status" value="1"/>
</dbReference>
<dbReference type="Pfam" id="PF13636">
    <property type="entry name" value="Methyltranf_PUA"/>
    <property type="match status" value="1"/>
</dbReference>
<accession>A0A0R1NAU5</accession>
<dbReference type="Gene3D" id="3.30.70.1170">
    <property type="entry name" value="Sun protein, domain 3"/>
    <property type="match status" value="1"/>
</dbReference>
<dbReference type="SUPFAM" id="SSF53335">
    <property type="entry name" value="S-adenosyl-L-methionine-dependent methyltransferases"/>
    <property type="match status" value="1"/>
</dbReference>
<dbReference type="RefSeq" id="WP_057817899.1">
    <property type="nucleotide sequence ID" value="NZ_AZEC01000002.1"/>
</dbReference>
<organism evidence="9 10">
    <name type="scientific">Schleiferilactobacillus perolens DSM 12744</name>
    <dbReference type="NCBI Taxonomy" id="1423792"/>
    <lineage>
        <taxon>Bacteria</taxon>
        <taxon>Bacillati</taxon>
        <taxon>Bacillota</taxon>
        <taxon>Bacilli</taxon>
        <taxon>Lactobacillales</taxon>
        <taxon>Lactobacillaceae</taxon>
        <taxon>Schleiferilactobacillus</taxon>
    </lineage>
</organism>
<dbReference type="GO" id="GO:0003723">
    <property type="term" value="F:RNA binding"/>
    <property type="evidence" value="ECO:0007669"/>
    <property type="project" value="UniProtKB-UniRule"/>
</dbReference>
<keyword evidence="4 7" id="KW-0808">Transferase</keyword>
<dbReference type="EMBL" id="AZEC01000002">
    <property type="protein sequence ID" value="KRL14043.1"/>
    <property type="molecule type" value="Genomic_DNA"/>
</dbReference>
<dbReference type="Pfam" id="PF17126">
    <property type="entry name" value="RsmF_methylt_CI"/>
    <property type="match status" value="1"/>
</dbReference>
<dbReference type="InterPro" id="IPR031340">
    <property type="entry name" value="RsmF_methylt_CI"/>
</dbReference>
<feature type="active site" description="Nucleophile" evidence="7">
    <location>
        <position position="225"/>
    </location>
</feature>
<comment type="caution">
    <text evidence="9">The sequence shown here is derived from an EMBL/GenBank/DDBJ whole genome shotgun (WGS) entry which is preliminary data.</text>
</comment>
<dbReference type="PROSITE" id="PS51686">
    <property type="entry name" value="SAM_MT_RSMB_NOP"/>
    <property type="match status" value="1"/>
</dbReference>
<sequence length="457" mass="49709">MTLATGFAEKYTQLLGSDAPAFLNSFNQPFEKGYRLDPLHPSGRSLVAADAVAVPWANDGFFGTVHGADPAFWTGAVYSQEPSAMAVGPQLHAQPGERVLDVAAAPGGKTTDIIGQMNDQGMLVSNDIDRSRAKILAENVERWGAAHTVVTSATPSQLRQSFPGFFDRILLDAPCSGEGMFRKDPSAMQYWHPDYPAECAHRQREILRDVLPMLKTGGDLVYSTCTFAPEEDEQIIAWLLQTYPGLSVVPIPLVGGMVAGRPEWADGNPDLAGCARLFPNLVRGEGHFVAHLHFSGVSEPDAQPAKRHEKNRHAAGFTHSLTKAEQSLLAAFWEDTFNTPVPVAASRWGNQIIALPPAYPASAAKLKIMRPGLIIADIKGHRLVPNHALALAIPRDQWRFEEPVDLGAANQYRHGETLPTTMTGRHWVLMTYAASGFAVGHAVNGTIKNFYPKGLRI</sequence>
<dbReference type="InterPro" id="IPR029063">
    <property type="entry name" value="SAM-dependent_MTases_sf"/>
</dbReference>
<dbReference type="InterPro" id="IPR001678">
    <property type="entry name" value="MeTrfase_RsmB-F_NOP2_dom"/>
</dbReference>
<dbReference type="PANTHER" id="PTHR22807:SF30">
    <property type="entry name" value="28S RRNA (CYTOSINE(4447)-C(5))-METHYLTRANSFERASE-RELATED"/>
    <property type="match status" value="1"/>
</dbReference>
<feature type="binding site" evidence="7">
    <location>
        <begin position="103"/>
        <end position="109"/>
    </location>
    <ligand>
        <name>S-adenosyl-L-methionine</name>
        <dbReference type="ChEBI" id="CHEBI:59789"/>
    </ligand>
</feature>
<dbReference type="Gene3D" id="2.30.130.60">
    <property type="match status" value="1"/>
</dbReference>
<keyword evidence="5 7" id="KW-0949">S-adenosyl-L-methionine</keyword>
<dbReference type="PATRIC" id="fig|1423792.3.peg.1223"/>
<keyword evidence="6 7" id="KW-0694">RNA-binding</keyword>
<comment type="caution">
    <text evidence="7">Lacks conserved residue(s) required for the propagation of feature annotation.</text>
</comment>
<dbReference type="InterPro" id="IPR023267">
    <property type="entry name" value="RCMT"/>
</dbReference>
<proteinExistence type="inferred from homology"/>
<name>A0A0R1NAU5_9LACO</name>